<comment type="caution">
    <text evidence="2">The sequence shown here is derived from an EMBL/GenBank/DDBJ whole genome shotgun (WGS) entry which is preliminary data.</text>
</comment>
<keyword evidence="1" id="KW-0812">Transmembrane</keyword>
<evidence type="ECO:0000313" key="3">
    <source>
        <dbReference type="Proteomes" id="UP000320876"/>
    </source>
</evidence>
<dbReference type="RefSeq" id="WP_211358011.1">
    <property type="nucleotide sequence ID" value="NZ_VFML01000001.1"/>
</dbReference>
<accession>A0A542DHH3</accession>
<dbReference type="AlphaFoldDB" id="A0A542DHH3"/>
<keyword evidence="1" id="KW-0472">Membrane</keyword>
<evidence type="ECO:0000256" key="1">
    <source>
        <dbReference type="SAM" id="Phobius"/>
    </source>
</evidence>
<evidence type="ECO:0000313" key="2">
    <source>
        <dbReference type="EMBL" id="TQJ02533.1"/>
    </source>
</evidence>
<proteinExistence type="predicted"/>
<protein>
    <submittedName>
        <fullName evidence="2">Uncharacterized protein</fullName>
    </submittedName>
</protein>
<feature type="transmembrane region" description="Helical" evidence="1">
    <location>
        <begin position="145"/>
        <end position="171"/>
    </location>
</feature>
<dbReference type="EMBL" id="VFML01000001">
    <property type="protein sequence ID" value="TQJ02533.1"/>
    <property type="molecule type" value="Genomic_DNA"/>
</dbReference>
<keyword evidence="1" id="KW-1133">Transmembrane helix</keyword>
<reference evidence="2 3" key="1">
    <citation type="submission" date="2019-06" db="EMBL/GenBank/DDBJ databases">
        <title>Sequencing the genomes of 1000 actinobacteria strains.</title>
        <authorList>
            <person name="Klenk H.-P."/>
        </authorList>
    </citation>
    <scope>NUCLEOTIDE SEQUENCE [LARGE SCALE GENOMIC DNA]</scope>
    <source>
        <strain evidence="2 3">DSM 45679</strain>
    </source>
</reference>
<gene>
    <name evidence="2" type="ORF">FB471_2264</name>
</gene>
<sequence>MTTAMTTTETAIPRWANVAAHLAAASAVPSGLWRIAMGLQIPVGFTEAGLREFSIPGWGTVYVFGLSLLAEALAFLTFGLVRRWGEVMPRWVPVLGDRRIPPLAAIVPAMAGAVAVTLITWWSALNWGKAGDAMPSGTMEEGDPYQLVMTLCYAPLLLWGPLLVMVTLHYWRRRGTF</sequence>
<feature type="transmembrane region" description="Helical" evidence="1">
    <location>
        <begin position="61"/>
        <end position="81"/>
    </location>
</feature>
<dbReference type="Proteomes" id="UP000320876">
    <property type="component" value="Unassembled WGS sequence"/>
</dbReference>
<feature type="transmembrane region" description="Helical" evidence="1">
    <location>
        <begin position="102"/>
        <end position="125"/>
    </location>
</feature>
<keyword evidence="3" id="KW-1185">Reference proteome</keyword>
<organism evidence="2 3">
    <name type="scientific">Amycolatopsis cihanbeyliensis</name>
    <dbReference type="NCBI Taxonomy" id="1128664"/>
    <lineage>
        <taxon>Bacteria</taxon>
        <taxon>Bacillati</taxon>
        <taxon>Actinomycetota</taxon>
        <taxon>Actinomycetes</taxon>
        <taxon>Pseudonocardiales</taxon>
        <taxon>Pseudonocardiaceae</taxon>
        <taxon>Amycolatopsis</taxon>
    </lineage>
</organism>
<name>A0A542DHH3_AMYCI</name>